<dbReference type="GO" id="GO:0003824">
    <property type="term" value="F:catalytic activity"/>
    <property type="evidence" value="ECO:0007669"/>
    <property type="project" value="InterPro"/>
</dbReference>
<dbReference type="PANTHER" id="PTHR45527:SF1">
    <property type="entry name" value="FATTY ACID SYNTHASE"/>
    <property type="match status" value="1"/>
</dbReference>
<dbReference type="GO" id="GO:0008610">
    <property type="term" value="P:lipid biosynthetic process"/>
    <property type="evidence" value="ECO:0007669"/>
    <property type="project" value="UniProtKB-ARBA"/>
</dbReference>
<dbReference type="InterPro" id="IPR023213">
    <property type="entry name" value="CAT-like_dom_sf"/>
</dbReference>
<reference evidence="2 3" key="1">
    <citation type="submission" date="2016-10" db="EMBL/GenBank/DDBJ databases">
        <authorList>
            <person name="de Groot N.N."/>
        </authorList>
    </citation>
    <scope>NUCLEOTIDE SEQUENCE [LARGE SCALE GENOMIC DNA]</scope>
    <source>
        <strain evidence="2 3">DSM 40306</strain>
    </source>
</reference>
<sequence>MVSEPRPLSAAQQSLWTAYRMAPAGHAYTMLLSLRIRGPLDTAALADALDLVCRRHEMLRSCFAEVAGEPVRLPRAEPPAGLEIIDVPGTSDEALLGLLREAARLPFALERTGPLRALLYRRAADDFALSLAVHHIAGDFSSYSLLLDEVFTVYRCLVAGEEPELADIARGYDEYVAEEAAHPGTPAGRRDHAYWSQLLAGAVTTELPTDRPRPPVPSHTGGTVRLDLAVLSDDLQQAAKSVGARPYPLLLAAYLALLARWTGEQDIMVGTPASTRARPDRAVFGCYLNSIPVRVRVGADTTFAVLAKESGRQLLEGMRHVRLPAGAVLPGRRGPLVRLGALLLQMSSLDARFPPPAPGEPEGAPAEFAGLRVSRIDEPSQEGQLDLMLTLHQGVHGLVGVLTYDSDLFDHESVERFARCYERFLRAAADDPERRVADVPLTDEDDLAALLALGGA</sequence>
<dbReference type="EMBL" id="FNTD01000004">
    <property type="protein sequence ID" value="SED79181.1"/>
    <property type="molecule type" value="Genomic_DNA"/>
</dbReference>
<accession>A0A1H5DK19</accession>
<dbReference type="GO" id="GO:0043041">
    <property type="term" value="P:amino acid activation for nonribosomal peptide biosynthetic process"/>
    <property type="evidence" value="ECO:0007669"/>
    <property type="project" value="TreeGrafter"/>
</dbReference>
<dbReference type="Pfam" id="PF00668">
    <property type="entry name" value="Condensation"/>
    <property type="match status" value="1"/>
</dbReference>
<dbReference type="GO" id="GO:0044550">
    <property type="term" value="P:secondary metabolite biosynthetic process"/>
    <property type="evidence" value="ECO:0007669"/>
    <property type="project" value="TreeGrafter"/>
</dbReference>
<dbReference type="Gene3D" id="3.30.559.10">
    <property type="entry name" value="Chloramphenicol acetyltransferase-like domain"/>
    <property type="match status" value="1"/>
</dbReference>
<dbReference type="AlphaFoldDB" id="A0A1H5DK19"/>
<name>A0A1H5DK19_9ACTN</name>
<dbReference type="PANTHER" id="PTHR45527">
    <property type="entry name" value="NONRIBOSOMAL PEPTIDE SYNTHETASE"/>
    <property type="match status" value="1"/>
</dbReference>
<evidence type="ECO:0000313" key="3">
    <source>
        <dbReference type="Proteomes" id="UP000182375"/>
    </source>
</evidence>
<protein>
    <submittedName>
        <fullName evidence="2">HxxPF-repeated domain-containing protein</fullName>
    </submittedName>
</protein>
<proteinExistence type="predicted"/>
<evidence type="ECO:0000259" key="1">
    <source>
        <dbReference type="Pfam" id="PF00668"/>
    </source>
</evidence>
<dbReference type="InterPro" id="IPR001242">
    <property type="entry name" value="Condensation_dom"/>
</dbReference>
<dbReference type="Proteomes" id="UP000182375">
    <property type="component" value="Unassembled WGS sequence"/>
</dbReference>
<gene>
    <name evidence="2" type="ORF">SAMN04490357_5848</name>
</gene>
<organism evidence="2 3">
    <name type="scientific">Streptomyces misionensis</name>
    <dbReference type="NCBI Taxonomy" id="67331"/>
    <lineage>
        <taxon>Bacteria</taxon>
        <taxon>Bacillati</taxon>
        <taxon>Actinomycetota</taxon>
        <taxon>Actinomycetes</taxon>
        <taxon>Kitasatosporales</taxon>
        <taxon>Streptomycetaceae</taxon>
        <taxon>Streptomyces</taxon>
    </lineage>
</organism>
<dbReference type="SUPFAM" id="SSF52777">
    <property type="entry name" value="CoA-dependent acyltransferases"/>
    <property type="match status" value="2"/>
</dbReference>
<dbReference type="Gene3D" id="3.30.559.30">
    <property type="entry name" value="Nonribosomal peptide synthetase, condensation domain"/>
    <property type="match status" value="1"/>
</dbReference>
<dbReference type="STRING" id="67331.SAMN04490357_5848"/>
<evidence type="ECO:0000313" key="2">
    <source>
        <dbReference type="EMBL" id="SED79181.1"/>
    </source>
</evidence>
<feature type="domain" description="Condensation" evidence="1">
    <location>
        <begin position="7"/>
        <end position="450"/>
    </location>
</feature>
<dbReference type="GO" id="GO:0031177">
    <property type="term" value="F:phosphopantetheine binding"/>
    <property type="evidence" value="ECO:0007669"/>
    <property type="project" value="TreeGrafter"/>
</dbReference>
<dbReference type="GO" id="GO:0005737">
    <property type="term" value="C:cytoplasm"/>
    <property type="evidence" value="ECO:0007669"/>
    <property type="project" value="TreeGrafter"/>
</dbReference>